<proteinExistence type="predicted"/>
<evidence type="ECO:0000313" key="2">
    <source>
        <dbReference type="Proteomes" id="UP000824120"/>
    </source>
</evidence>
<dbReference type="Proteomes" id="UP000824120">
    <property type="component" value="Chromosome 12"/>
</dbReference>
<name>A0A9J5W6L1_SOLCO</name>
<accession>A0A9J5W6L1</accession>
<dbReference type="AlphaFoldDB" id="A0A9J5W6L1"/>
<keyword evidence="2" id="KW-1185">Reference proteome</keyword>
<gene>
    <name evidence="1" type="ORF">H5410_061025</name>
</gene>
<dbReference type="EMBL" id="JACXVP010000012">
    <property type="protein sequence ID" value="KAG5571259.1"/>
    <property type="molecule type" value="Genomic_DNA"/>
</dbReference>
<sequence>MLKAIKSNKRGRKIKITKLIAGGIGSTWVHLDRVNPSPSPTHLARESELAKEETALNAVTRYSRETELNRGKLLEREFTTTIV</sequence>
<reference evidence="1 2" key="1">
    <citation type="submission" date="2020-09" db="EMBL/GenBank/DDBJ databases">
        <title>De no assembly of potato wild relative species, Solanum commersonii.</title>
        <authorList>
            <person name="Cho K."/>
        </authorList>
    </citation>
    <scope>NUCLEOTIDE SEQUENCE [LARGE SCALE GENOMIC DNA]</scope>
    <source>
        <strain evidence="1">LZ3.2</strain>
        <tissue evidence="1">Leaf</tissue>
    </source>
</reference>
<protein>
    <submittedName>
        <fullName evidence="1">Uncharacterized protein</fullName>
    </submittedName>
</protein>
<organism evidence="1 2">
    <name type="scientific">Solanum commersonii</name>
    <name type="common">Commerson's wild potato</name>
    <name type="synonym">Commerson's nightshade</name>
    <dbReference type="NCBI Taxonomy" id="4109"/>
    <lineage>
        <taxon>Eukaryota</taxon>
        <taxon>Viridiplantae</taxon>
        <taxon>Streptophyta</taxon>
        <taxon>Embryophyta</taxon>
        <taxon>Tracheophyta</taxon>
        <taxon>Spermatophyta</taxon>
        <taxon>Magnoliopsida</taxon>
        <taxon>eudicotyledons</taxon>
        <taxon>Gunneridae</taxon>
        <taxon>Pentapetalae</taxon>
        <taxon>asterids</taxon>
        <taxon>lamiids</taxon>
        <taxon>Solanales</taxon>
        <taxon>Solanaceae</taxon>
        <taxon>Solanoideae</taxon>
        <taxon>Solaneae</taxon>
        <taxon>Solanum</taxon>
    </lineage>
</organism>
<comment type="caution">
    <text evidence="1">The sequence shown here is derived from an EMBL/GenBank/DDBJ whole genome shotgun (WGS) entry which is preliminary data.</text>
</comment>
<evidence type="ECO:0000313" key="1">
    <source>
        <dbReference type="EMBL" id="KAG5571259.1"/>
    </source>
</evidence>